<protein>
    <submittedName>
        <fullName evidence="2">Transporter</fullName>
    </submittedName>
</protein>
<dbReference type="KEGG" id="dbk:DGMP_25480"/>
<organism evidence="2 3">
    <name type="scientific">Desulfomarina profundi</name>
    <dbReference type="NCBI Taxonomy" id="2772557"/>
    <lineage>
        <taxon>Bacteria</taxon>
        <taxon>Pseudomonadati</taxon>
        <taxon>Thermodesulfobacteriota</taxon>
        <taxon>Desulfobulbia</taxon>
        <taxon>Desulfobulbales</taxon>
        <taxon>Desulfobulbaceae</taxon>
        <taxon>Desulfomarina</taxon>
    </lineage>
</organism>
<evidence type="ECO:0000313" key="3">
    <source>
        <dbReference type="Proteomes" id="UP000826725"/>
    </source>
</evidence>
<evidence type="ECO:0000313" key="2">
    <source>
        <dbReference type="EMBL" id="BCL61855.1"/>
    </source>
</evidence>
<keyword evidence="1" id="KW-0812">Transmembrane</keyword>
<name>A0A8D5FJB4_9BACT</name>
<dbReference type="Proteomes" id="UP000826725">
    <property type="component" value="Chromosome"/>
</dbReference>
<dbReference type="AlphaFoldDB" id="A0A8D5FJB4"/>
<dbReference type="Pfam" id="PF13593">
    <property type="entry name" value="SBF_like"/>
    <property type="match status" value="1"/>
</dbReference>
<dbReference type="RefSeq" id="WP_228854270.1">
    <property type="nucleotide sequence ID" value="NZ_AP024086.1"/>
</dbReference>
<feature type="transmembrane region" description="Helical" evidence="1">
    <location>
        <begin position="235"/>
        <end position="256"/>
    </location>
</feature>
<feature type="transmembrane region" description="Helical" evidence="1">
    <location>
        <begin position="200"/>
        <end position="220"/>
    </location>
</feature>
<keyword evidence="1" id="KW-0472">Membrane</keyword>
<feature type="transmembrane region" description="Helical" evidence="1">
    <location>
        <begin position="169"/>
        <end position="188"/>
    </location>
</feature>
<accession>A0A8D5FJB4</accession>
<sequence>MRLLNLLQKYSFLLGLFLVAVFTLADTRGITTGAGLWLKEHHGPDCVIVLIFFLSGLALDISTIRAGLSDIRGTLAALLLIFIVAPLLTLPFSFFQPDNGILIGLFLVAVMPTTLSSGVVMTGSSGGNMAHALLITIVANSLAVVTIPLTLSLLLTITGDSRAIEIDQLPIIIKIATLILLPLVTGIILRRKLQSTLRPFLPYTVICSQVGILTMVWMALCRGRITILANLDAVFPVLTIVFLFHLALVLMGLLLTRILGIKKGHRESVIFMGARKPCPFPLFSRFPSFPNSAWLWSSA</sequence>
<dbReference type="EMBL" id="AP024086">
    <property type="protein sequence ID" value="BCL61855.1"/>
    <property type="molecule type" value="Genomic_DNA"/>
</dbReference>
<gene>
    <name evidence="2" type="ORF">DGMP_25480</name>
</gene>
<proteinExistence type="predicted"/>
<keyword evidence="1" id="KW-1133">Transmembrane helix</keyword>
<reference evidence="2" key="1">
    <citation type="submission" date="2020-09" db="EMBL/GenBank/DDBJ databases">
        <title>Desulfogranum mesoprofundum gen. nov., sp. nov., a novel mesophilic, sulfate-reducing chemolithoautotroph isolated from a deep-sea hydrothermal vent chimney in the Suiyo Seamount.</title>
        <authorList>
            <person name="Hashimoto Y."/>
            <person name="Nakagawa S."/>
        </authorList>
    </citation>
    <scope>NUCLEOTIDE SEQUENCE</scope>
    <source>
        <strain evidence="2">KT2</strain>
    </source>
</reference>
<evidence type="ECO:0000256" key="1">
    <source>
        <dbReference type="SAM" id="Phobius"/>
    </source>
</evidence>
<feature type="transmembrane region" description="Helical" evidence="1">
    <location>
        <begin position="75"/>
        <end position="95"/>
    </location>
</feature>
<dbReference type="InterPro" id="IPR016833">
    <property type="entry name" value="Put_Na-Bile_cotransptr"/>
</dbReference>
<keyword evidence="3" id="KW-1185">Reference proteome</keyword>
<dbReference type="PANTHER" id="PTHR18640:SF10">
    <property type="entry name" value="SODIUM_METABOLITE COTRANSPORTER BASS4, CHLOROPLASTIC-RELATED"/>
    <property type="match status" value="1"/>
</dbReference>
<feature type="transmembrane region" description="Helical" evidence="1">
    <location>
        <begin position="101"/>
        <end position="120"/>
    </location>
</feature>
<dbReference type="PANTHER" id="PTHR18640">
    <property type="entry name" value="SOLUTE CARRIER FAMILY 10 MEMBER 7"/>
    <property type="match status" value="1"/>
</dbReference>
<feature type="transmembrane region" description="Helical" evidence="1">
    <location>
        <begin position="47"/>
        <end position="68"/>
    </location>
</feature>
<feature type="transmembrane region" description="Helical" evidence="1">
    <location>
        <begin position="132"/>
        <end position="157"/>
    </location>
</feature>